<dbReference type="PATRIC" id="fig|1678637.3.peg.3967"/>
<sequence>MAGLPAAALLCTAVACSAADRAAGPAVPSPPPTGRQAALCRDLHRELPGSVGGLERRSTDPASDFTAAWGDGSAENTITLRCGVPRPRIFDDPATGSAVVDGVSWAPERLRGGGVRCTTPLRPVYIEVTLPGKVAGDGGDMSALVDLAAAVKKTVPSLDPEDTRS</sequence>
<keyword evidence="2" id="KW-0732">Signal</keyword>
<dbReference type="InterPro" id="IPR021903">
    <property type="entry name" value="DUF3515"/>
</dbReference>
<name>A0A0K9XCX0_9ACTN</name>
<feature type="signal peptide" evidence="2">
    <location>
        <begin position="1"/>
        <end position="18"/>
    </location>
</feature>
<comment type="caution">
    <text evidence="3">The sequence shown here is derived from an EMBL/GenBank/DDBJ whole genome shotgun (WGS) entry which is preliminary data.</text>
</comment>
<evidence type="ECO:0000313" key="3">
    <source>
        <dbReference type="EMBL" id="KNB51234.1"/>
    </source>
</evidence>
<evidence type="ECO:0000256" key="2">
    <source>
        <dbReference type="SAM" id="SignalP"/>
    </source>
</evidence>
<evidence type="ECO:0000313" key="4">
    <source>
        <dbReference type="Proteomes" id="UP000037288"/>
    </source>
</evidence>
<evidence type="ECO:0008006" key="5">
    <source>
        <dbReference type="Google" id="ProtNLM"/>
    </source>
</evidence>
<dbReference type="AlphaFoldDB" id="A0A0K9XCX0"/>
<dbReference type="EMBL" id="LFXA01000011">
    <property type="protein sequence ID" value="KNB51234.1"/>
    <property type="molecule type" value="Genomic_DNA"/>
</dbReference>
<dbReference type="OrthoDB" id="3213819at2"/>
<protein>
    <recommendedName>
        <fullName evidence="5">Lipoprotein</fullName>
    </recommendedName>
</protein>
<accession>A0A0K9XCX0</accession>
<feature type="chain" id="PRO_5005532345" description="Lipoprotein" evidence="2">
    <location>
        <begin position="19"/>
        <end position="165"/>
    </location>
</feature>
<dbReference type="Proteomes" id="UP000037288">
    <property type="component" value="Unassembled WGS sequence"/>
</dbReference>
<dbReference type="STRING" id="1678637.AC230_18450"/>
<keyword evidence="4" id="KW-1185">Reference proteome</keyword>
<dbReference type="Pfam" id="PF12028">
    <property type="entry name" value="DUF3515"/>
    <property type="match status" value="1"/>
</dbReference>
<evidence type="ECO:0000256" key="1">
    <source>
        <dbReference type="SAM" id="MobiDB-lite"/>
    </source>
</evidence>
<organism evidence="3 4">
    <name type="scientific">Streptomyces caatingaensis</name>
    <dbReference type="NCBI Taxonomy" id="1678637"/>
    <lineage>
        <taxon>Bacteria</taxon>
        <taxon>Bacillati</taxon>
        <taxon>Actinomycetota</taxon>
        <taxon>Actinomycetes</taxon>
        <taxon>Kitasatosporales</taxon>
        <taxon>Streptomycetaceae</taxon>
        <taxon>Streptomyces</taxon>
    </lineage>
</organism>
<reference evidence="4" key="1">
    <citation type="submission" date="2015-07" db="EMBL/GenBank/DDBJ databases">
        <title>Draft genome sequence of Streptomyces sp. CMAA 1322, a bacterium isolated from Caatinga biome, from dry forest semiarid of Brazil.</title>
        <authorList>
            <person name="Santos S.N."/>
            <person name="Gacesa R."/>
            <person name="Taketani R.G."/>
            <person name="Long P.F."/>
            <person name="Melo I.S."/>
        </authorList>
    </citation>
    <scope>NUCLEOTIDE SEQUENCE [LARGE SCALE GENOMIC DNA]</scope>
    <source>
        <strain evidence="4">CMAA 1322</strain>
    </source>
</reference>
<proteinExistence type="predicted"/>
<feature type="region of interest" description="Disordered" evidence="1">
    <location>
        <begin position="49"/>
        <end position="68"/>
    </location>
</feature>
<gene>
    <name evidence="3" type="ORF">AC230_18450</name>
</gene>